<dbReference type="Gene3D" id="3.40.50.720">
    <property type="entry name" value="NAD(P)-binding Rossmann-like Domain"/>
    <property type="match status" value="1"/>
</dbReference>
<dbReference type="GO" id="GO:0030267">
    <property type="term" value="F:glyoxylate reductase (NADPH) activity"/>
    <property type="evidence" value="ECO:0007669"/>
    <property type="project" value="UniProtKB-EC"/>
</dbReference>
<name>A0A2X3JG90_9ENTR</name>
<proteinExistence type="predicted"/>
<organism evidence="1 2">
    <name type="scientific">Cedecea neteri</name>
    <dbReference type="NCBI Taxonomy" id="158822"/>
    <lineage>
        <taxon>Bacteria</taxon>
        <taxon>Pseudomonadati</taxon>
        <taxon>Pseudomonadota</taxon>
        <taxon>Gammaproteobacteria</taxon>
        <taxon>Enterobacterales</taxon>
        <taxon>Enterobacteriaceae</taxon>
        <taxon>Cedecea</taxon>
    </lineage>
</organism>
<dbReference type="EC" id="1.1.1.79" evidence="1"/>
<protein>
    <submittedName>
        <fullName evidence="1">Glyoxylate/hydroxypyruvate reductase A</fullName>
        <ecNumber evidence="1">1.1.1.79</ecNumber>
    </submittedName>
</protein>
<gene>
    <name evidence="1" type="primary">ghrA_1</name>
    <name evidence="1" type="ORF">NCTC12120_07051</name>
</gene>
<evidence type="ECO:0000313" key="1">
    <source>
        <dbReference type="EMBL" id="SQC93934.1"/>
    </source>
</evidence>
<keyword evidence="1" id="KW-0670">Pyruvate</keyword>
<dbReference type="AlphaFoldDB" id="A0A2X3JG90"/>
<evidence type="ECO:0000313" key="2">
    <source>
        <dbReference type="Proteomes" id="UP000251197"/>
    </source>
</evidence>
<reference evidence="1 2" key="1">
    <citation type="submission" date="2018-06" db="EMBL/GenBank/DDBJ databases">
        <authorList>
            <consortium name="Pathogen Informatics"/>
            <person name="Doyle S."/>
        </authorList>
    </citation>
    <scope>NUCLEOTIDE SEQUENCE [LARGE SCALE GENOMIC DNA]</scope>
    <source>
        <strain evidence="1 2">NCTC12120</strain>
    </source>
</reference>
<sequence>MLLFIALGLAWHPNSRKPKKKKEAVWTLFFHHPTFDTEYWLNRLQQALPGARVRQWKQGDQQPADYALVWHPPVEMLSGRKGLKGVFALGAGVDAILSKLQAHPDMLPDGVPLFRLEDTGDGAADAGICGQPGAALVPTFDDYQRPKNSRGNGSHWTIIVVRISLSGSLALACWVGKWRKVLWPGLPGSLLEPQQERFPWRREFCRC</sequence>
<accession>A0A2X3JG90</accession>
<dbReference type="Proteomes" id="UP000251197">
    <property type="component" value="Unassembled WGS sequence"/>
</dbReference>
<dbReference type="STRING" id="158822.LH23_13385"/>
<keyword evidence="1" id="KW-0560">Oxidoreductase</keyword>
<dbReference type="EMBL" id="UAVU01000012">
    <property type="protein sequence ID" value="SQC93934.1"/>
    <property type="molecule type" value="Genomic_DNA"/>
</dbReference>